<proteinExistence type="predicted"/>
<organism evidence="2">
    <name type="scientific">Boseongicola sp. SB0664_bin_43</name>
    <dbReference type="NCBI Taxonomy" id="2604844"/>
    <lineage>
        <taxon>Bacteria</taxon>
        <taxon>Pseudomonadati</taxon>
        <taxon>Pseudomonadota</taxon>
        <taxon>Alphaproteobacteria</taxon>
        <taxon>Rhodobacterales</taxon>
        <taxon>Paracoccaceae</taxon>
        <taxon>Boseongicola</taxon>
    </lineage>
</organism>
<feature type="transmembrane region" description="Helical" evidence="1">
    <location>
        <begin position="37"/>
        <end position="58"/>
    </location>
</feature>
<sequence>MANRAALGFTLAAGCIQAPFAAYLSSAQQIFQEAYRTGTLFPACFGVLALALGGASLANSRLVMKFGMFSLARSAAASATLVSVVALAIAAVFEGLPPLWLFMTYLLLVFISIGLLFGNLYALALEPLGHIAGVGAAVVASASTFLSVPLGMIVGQSFDGTMYALIAAFAIFGAGAFAAMGWAKPDRGARDGRSAALRP</sequence>
<feature type="transmembrane region" description="Helical" evidence="1">
    <location>
        <begin position="70"/>
        <end position="93"/>
    </location>
</feature>
<keyword evidence="1" id="KW-1133">Transmembrane helix</keyword>
<evidence type="ECO:0000256" key="1">
    <source>
        <dbReference type="SAM" id="Phobius"/>
    </source>
</evidence>
<protein>
    <submittedName>
        <fullName evidence="2">Multidrug effflux MFS transporter</fullName>
    </submittedName>
</protein>
<dbReference type="Gene3D" id="1.20.1720.10">
    <property type="entry name" value="Multidrug resistance protein D"/>
    <property type="match status" value="1"/>
</dbReference>
<dbReference type="AlphaFoldDB" id="A0A6B0Y4Z4"/>
<keyword evidence="1" id="KW-0812">Transmembrane</keyword>
<dbReference type="EMBL" id="VXRY01000551">
    <property type="protein sequence ID" value="MXY35053.1"/>
    <property type="molecule type" value="Genomic_DNA"/>
</dbReference>
<comment type="caution">
    <text evidence="2">The sequence shown here is derived from an EMBL/GenBank/DDBJ whole genome shotgun (WGS) entry which is preliminary data.</text>
</comment>
<feature type="transmembrane region" description="Helical" evidence="1">
    <location>
        <begin position="160"/>
        <end position="183"/>
    </location>
</feature>
<dbReference type="SUPFAM" id="SSF103473">
    <property type="entry name" value="MFS general substrate transporter"/>
    <property type="match status" value="1"/>
</dbReference>
<dbReference type="PROSITE" id="PS51257">
    <property type="entry name" value="PROKAR_LIPOPROTEIN"/>
    <property type="match status" value="1"/>
</dbReference>
<feature type="transmembrane region" description="Helical" evidence="1">
    <location>
        <begin position="131"/>
        <end position="154"/>
    </location>
</feature>
<feature type="transmembrane region" description="Helical" evidence="1">
    <location>
        <begin position="99"/>
        <end position="124"/>
    </location>
</feature>
<dbReference type="InterPro" id="IPR036259">
    <property type="entry name" value="MFS_trans_sf"/>
</dbReference>
<name>A0A6B0Y4Z4_9RHOB</name>
<accession>A0A6B0Y4Z4</accession>
<evidence type="ECO:0000313" key="2">
    <source>
        <dbReference type="EMBL" id="MXY35053.1"/>
    </source>
</evidence>
<keyword evidence="1" id="KW-0472">Membrane</keyword>
<gene>
    <name evidence="2" type="ORF">F4Y60_13410</name>
</gene>
<reference evidence="2" key="1">
    <citation type="submission" date="2019-09" db="EMBL/GenBank/DDBJ databases">
        <title>Characterisation of the sponge microbiome using genome-centric metagenomics.</title>
        <authorList>
            <person name="Engelberts J.P."/>
            <person name="Robbins S.J."/>
            <person name="De Goeij J.M."/>
            <person name="Aranda M."/>
            <person name="Bell S.C."/>
            <person name="Webster N.S."/>
        </authorList>
    </citation>
    <scope>NUCLEOTIDE SEQUENCE</scope>
    <source>
        <strain evidence="2">SB0664_bin_43</strain>
    </source>
</reference>